<evidence type="ECO:0000256" key="2">
    <source>
        <dbReference type="ARBA" id="ARBA00006115"/>
    </source>
</evidence>
<evidence type="ECO:0000256" key="6">
    <source>
        <dbReference type="ARBA" id="ARBA00022741"/>
    </source>
</evidence>
<dbReference type="InterPro" id="IPR005835">
    <property type="entry name" value="NTP_transferase_dom"/>
</dbReference>
<comment type="pathway">
    <text evidence="1">Nucleotide-sugar biosynthesis; GDP-alpha-D-mannose biosynthesis; GDP-alpha-D-mannose from alpha-D-mannose 1-phosphate (GTP route): step 1/1.</text>
</comment>
<evidence type="ECO:0000259" key="12">
    <source>
        <dbReference type="Pfam" id="PF22640"/>
    </source>
</evidence>
<dbReference type="InterPro" id="IPR011051">
    <property type="entry name" value="RmlC_Cupin_sf"/>
</dbReference>
<dbReference type="Gene3D" id="2.60.120.10">
    <property type="entry name" value="Jelly Rolls"/>
    <property type="match status" value="1"/>
</dbReference>
<comment type="caution">
    <text evidence="13">The sequence shown here is derived from an EMBL/GenBank/DDBJ whole genome shotgun (WGS) entry which is preliminary data.</text>
</comment>
<evidence type="ECO:0000259" key="11">
    <source>
        <dbReference type="Pfam" id="PF01050"/>
    </source>
</evidence>
<reference evidence="13" key="1">
    <citation type="submission" date="2021-02" db="EMBL/GenBank/DDBJ databases">
        <title>PHA producing bacteria isolated from coastal sediment in Guangdong, Shenzhen.</title>
        <authorList>
            <person name="Zheng W."/>
            <person name="Yu S."/>
            <person name="Huang Y."/>
        </authorList>
    </citation>
    <scope>NUCLEOTIDE SEQUENCE</scope>
    <source>
        <strain evidence="13">TN14-10</strain>
    </source>
</reference>
<evidence type="ECO:0000256" key="9">
    <source>
        <dbReference type="RuleBase" id="RU004190"/>
    </source>
</evidence>
<dbReference type="Proteomes" id="UP000664303">
    <property type="component" value="Unassembled WGS sequence"/>
</dbReference>
<dbReference type="GO" id="GO:0009298">
    <property type="term" value="P:GDP-mannose biosynthetic process"/>
    <property type="evidence" value="ECO:0007669"/>
    <property type="project" value="TreeGrafter"/>
</dbReference>
<evidence type="ECO:0000256" key="5">
    <source>
        <dbReference type="ARBA" id="ARBA00022695"/>
    </source>
</evidence>
<dbReference type="Pfam" id="PF01050">
    <property type="entry name" value="MannoseP_isomer"/>
    <property type="match status" value="1"/>
</dbReference>
<evidence type="ECO:0000256" key="4">
    <source>
        <dbReference type="ARBA" id="ARBA00022679"/>
    </source>
</evidence>
<keyword evidence="6" id="KW-0547">Nucleotide-binding</keyword>
<accession>A0A939DB59</accession>
<proteinExistence type="inferred from homology"/>
<dbReference type="InterPro" id="IPR029044">
    <property type="entry name" value="Nucleotide-diphossugar_trans"/>
</dbReference>
<dbReference type="Pfam" id="PF00483">
    <property type="entry name" value="NTP_transferase"/>
    <property type="match status" value="1"/>
</dbReference>
<evidence type="ECO:0000313" key="13">
    <source>
        <dbReference type="EMBL" id="MBN7795028.1"/>
    </source>
</evidence>
<dbReference type="PANTHER" id="PTHR46390">
    <property type="entry name" value="MANNOSE-1-PHOSPHATE GUANYLYLTRANSFERASE"/>
    <property type="match status" value="1"/>
</dbReference>
<dbReference type="InterPro" id="IPR014710">
    <property type="entry name" value="RmlC-like_jellyroll"/>
</dbReference>
<dbReference type="GO" id="GO:0005525">
    <property type="term" value="F:GTP binding"/>
    <property type="evidence" value="ECO:0007669"/>
    <property type="project" value="UniProtKB-KW"/>
</dbReference>
<dbReference type="NCBIfam" id="TIGR01479">
    <property type="entry name" value="GMP_PMI"/>
    <property type="match status" value="1"/>
</dbReference>
<dbReference type="PANTHER" id="PTHR46390:SF1">
    <property type="entry name" value="MANNOSE-1-PHOSPHATE GUANYLYLTRANSFERASE"/>
    <property type="match status" value="1"/>
</dbReference>
<dbReference type="SUPFAM" id="SSF51182">
    <property type="entry name" value="RmlC-like cupins"/>
    <property type="match status" value="1"/>
</dbReference>
<keyword evidence="7" id="KW-0342">GTP-binding</keyword>
<dbReference type="Gene3D" id="3.90.550.10">
    <property type="entry name" value="Spore Coat Polysaccharide Biosynthesis Protein SpsA, Chain A"/>
    <property type="match status" value="1"/>
</dbReference>
<feature type="domain" description="Mannose-6-phosphate isomerase type II C-terminal" evidence="11">
    <location>
        <begin position="350"/>
        <end position="463"/>
    </location>
</feature>
<evidence type="ECO:0000256" key="3">
    <source>
        <dbReference type="ARBA" id="ARBA00012387"/>
    </source>
</evidence>
<dbReference type="EC" id="2.7.7.13" evidence="3"/>
<evidence type="ECO:0000256" key="8">
    <source>
        <dbReference type="ARBA" id="ARBA00047343"/>
    </source>
</evidence>
<dbReference type="CDD" id="cd02509">
    <property type="entry name" value="GDP-M1P_Guanylyltransferase"/>
    <property type="match status" value="1"/>
</dbReference>
<dbReference type="InterPro" id="IPR051161">
    <property type="entry name" value="Mannose-6P_isomerase_type2"/>
</dbReference>
<dbReference type="SUPFAM" id="SSF53448">
    <property type="entry name" value="Nucleotide-diphospho-sugar transferases"/>
    <property type="match status" value="1"/>
</dbReference>
<evidence type="ECO:0000256" key="1">
    <source>
        <dbReference type="ARBA" id="ARBA00004823"/>
    </source>
</evidence>
<keyword evidence="14" id="KW-1185">Reference proteome</keyword>
<dbReference type="InterPro" id="IPR049577">
    <property type="entry name" value="GMPP_N"/>
</dbReference>
<dbReference type="GO" id="GO:0004475">
    <property type="term" value="F:mannose-1-phosphate guanylyltransferase (GTP) activity"/>
    <property type="evidence" value="ECO:0007669"/>
    <property type="project" value="UniProtKB-EC"/>
</dbReference>
<dbReference type="FunFam" id="2.60.120.10:FF:000032">
    <property type="entry name" value="Mannose-1-phosphate guanylyltransferase/mannose-6-phosphate isomerase"/>
    <property type="match status" value="1"/>
</dbReference>
<dbReference type="GO" id="GO:0016853">
    <property type="term" value="F:isomerase activity"/>
    <property type="evidence" value="ECO:0007669"/>
    <property type="project" value="UniProtKB-KW"/>
</dbReference>
<organism evidence="13 14">
    <name type="scientific">Parahaliea mediterranea</name>
    <dbReference type="NCBI Taxonomy" id="651086"/>
    <lineage>
        <taxon>Bacteria</taxon>
        <taxon>Pseudomonadati</taxon>
        <taxon>Pseudomonadota</taxon>
        <taxon>Gammaproteobacteria</taxon>
        <taxon>Cellvibrionales</taxon>
        <taxon>Halieaceae</taxon>
        <taxon>Parahaliea</taxon>
    </lineage>
</organism>
<comment type="catalytic activity">
    <reaction evidence="8">
        <text>alpha-D-mannose 1-phosphate + GTP + H(+) = GDP-alpha-D-mannose + diphosphate</text>
        <dbReference type="Rhea" id="RHEA:15229"/>
        <dbReference type="ChEBI" id="CHEBI:15378"/>
        <dbReference type="ChEBI" id="CHEBI:33019"/>
        <dbReference type="ChEBI" id="CHEBI:37565"/>
        <dbReference type="ChEBI" id="CHEBI:57527"/>
        <dbReference type="ChEBI" id="CHEBI:58409"/>
        <dbReference type="EC" id="2.7.7.13"/>
    </reaction>
</comment>
<keyword evidence="5 13" id="KW-0548">Nucleotidyltransferase</keyword>
<gene>
    <name evidence="13" type="ORF">JYP50_00400</name>
</gene>
<evidence type="ECO:0000259" key="10">
    <source>
        <dbReference type="Pfam" id="PF00483"/>
    </source>
</evidence>
<comment type="similarity">
    <text evidence="2 9">Belongs to the mannose-6-phosphate isomerase type 2 family.</text>
</comment>
<protein>
    <recommendedName>
        <fullName evidence="3">mannose-1-phosphate guanylyltransferase</fullName>
        <ecNumber evidence="3">2.7.7.13</ecNumber>
    </recommendedName>
</protein>
<sequence length="480" mass="52271">MLVPVLLSGGVGSRLWPVSRELHPKQLLPLAGELSMLQETLRRTRGLEAAPPVVVCNEDHRFMVAEQLRQVGAEPAALILEPAGRNTAPAVALAALQLQATDPEAVMLVLPADHLIQQVDAFAEAVARALPLAQSGRLMTFGVVPDRAETGYGYIRCGSELSTGVFELEQFVEKPDSDTAQGYLDSGDFLWNSGMFLMRAATYLEQLEAQAPAMMAACREAMAGAASDMDFVRPDAEAFRACPADSIDYAVMEHTALGGVAALDCGWSDIGAWSALWEVAERDESGNVVAGDVLLDNCTGSYLRSESRLVAATGVSDLVVVETADAVLVADRNKVQDVKRLVNALKAQSRPEAELHARVYRPWGSYETLVCAERFQVKRIIVNPGQKLSLQMHHHRAEHWVVVSGTAEVTCEDRVFMLAEDESTYIPLGHKHRLANPGRIPLELIEVQSGTYLGEDDIVRFEDVYGRGEQPSGHSEEIDT</sequence>
<dbReference type="InterPro" id="IPR006375">
    <property type="entry name" value="Man1P_GuaTrfase/Man6P_Isoase"/>
</dbReference>
<dbReference type="InterPro" id="IPR001538">
    <property type="entry name" value="Man6P_isomerase-2_C"/>
</dbReference>
<feature type="domain" description="Nucleotidyl transferase" evidence="10">
    <location>
        <begin position="4"/>
        <end position="284"/>
    </location>
</feature>
<dbReference type="EMBL" id="JAFKCZ010000001">
    <property type="protein sequence ID" value="MBN7795028.1"/>
    <property type="molecule type" value="Genomic_DNA"/>
</dbReference>
<keyword evidence="4 13" id="KW-0808">Transferase</keyword>
<dbReference type="InterPro" id="IPR054566">
    <property type="entry name" value="ManC/GMP-like_b-helix"/>
</dbReference>
<dbReference type="GO" id="GO:0000271">
    <property type="term" value="P:polysaccharide biosynthetic process"/>
    <property type="evidence" value="ECO:0007669"/>
    <property type="project" value="InterPro"/>
</dbReference>
<dbReference type="AlphaFoldDB" id="A0A939DB59"/>
<dbReference type="Pfam" id="PF22640">
    <property type="entry name" value="ManC_GMP_beta-helix"/>
    <property type="match status" value="1"/>
</dbReference>
<name>A0A939DB59_9GAMM</name>
<feature type="domain" description="MannoseP isomerase/GMP-like beta-helix" evidence="12">
    <location>
        <begin position="299"/>
        <end position="345"/>
    </location>
</feature>
<evidence type="ECO:0000313" key="14">
    <source>
        <dbReference type="Proteomes" id="UP000664303"/>
    </source>
</evidence>
<dbReference type="CDD" id="cd02213">
    <property type="entry name" value="cupin_PMI_typeII_C"/>
    <property type="match status" value="1"/>
</dbReference>
<dbReference type="RefSeq" id="WP_206558476.1">
    <property type="nucleotide sequence ID" value="NZ_JAFKCZ010000001.1"/>
</dbReference>
<dbReference type="FunFam" id="3.90.550.10:FF:000046">
    <property type="entry name" value="Mannose-1-phosphate guanylyltransferase (GDP)"/>
    <property type="match status" value="1"/>
</dbReference>
<evidence type="ECO:0000256" key="7">
    <source>
        <dbReference type="ARBA" id="ARBA00023134"/>
    </source>
</evidence>
<keyword evidence="13" id="KW-0413">Isomerase</keyword>